<organism evidence="2 3">
    <name type="scientific">Fusarium tricinctum</name>
    <dbReference type="NCBI Taxonomy" id="61284"/>
    <lineage>
        <taxon>Eukaryota</taxon>
        <taxon>Fungi</taxon>
        <taxon>Dikarya</taxon>
        <taxon>Ascomycota</taxon>
        <taxon>Pezizomycotina</taxon>
        <taxon>Sordariomycetes</taxon>
        <taxon>Hypocreomycetidae</taxon>
        <taxon>Hypocreales</taxon>
        <taxon>Nectriaceae</taxon>
        <taxon>Fusarium</taxon>
        <taxon>Fusarium tricinctum species complex</taxon>
    </lineage>
</organism>
<dbReference type="SUPFAM" id="SSF81383">
    <property type="entry name" value="F-box domain"/>
    <property type="match status" value="1"/>
</dbReference>
<protein>
    <recommendedName>
        <fullName evidence="1">F-box domain-containing protein</fullName>
    </recommendedName>
</protein>
<dbReference type="Pfam" id="PF12937">
    <property type="entry name" value="F-box-like"/>
    <property type="match status" value="1"/>
</dbReference>
<dbReference type="OrthoDB" id="3140657at2759"/>
<dbReference type="Proteomes" id="UP000813427">
    <property type="component" value="Unassembled WGS sequence"/>
</dbReference>
<sequence>MHPDLPNEVLSHIFSFILTDKQKHHLSEDWLIDTWSIRLVCRQWNDLATKHLFHTLTLWHNTNTIEDEFSSWHHLMDSPAIQAAARCVAIETASPEDYGGCDISAWPESWIEEGEFPEFISAIERIAELPNLNALEVRFQALCEGREPHEEEFANSQGPQPEPSITRIQTLEAVVKAMRKRAESPKMSIIHELVLDNLQNMPLEKDLTDGLLENIERLHIFMTRESHTRPDVYVPEMREFDPYLEKTLLPSVADWLVELTLSGFGWGAIPGTFNPHSSGISLPRLKSLTLDGYIVLQPGQVEWILHQKTLTSLHLHNCTIASHCLVLQPEFSFWDVSLEGWKWVAEVPADEELERFERRPVSYKPYPKQLKPGWYVNTMRWDTVFNDIREKLPRLKDFRYDRRSRFVFFRHYELDIHAHALVNRYLAFAQRWFELPVDYFTVGCHHVQENMSGKPEELLALTEPADRQALNRLLQTTKERRYGRKF</sequence>
<gene>
    <name evidence="2" type="ORF">BKA59DRAFT_498288</name>
</gene>
<dbReference type="PANTHER" id="PTHR42057:SF2">
    <property type="entry name" value="F-BOX DOMAIN PROTEIN (AFU_ORTHOLOGUE AFUA_4G00200)-RELATED"/>
    <property type="match status" value="1"/>
</dbReference>
<proteinExistence type="predicted"/>
<dbReference type="EMBL" id="JAGPXF010000001">
    <property type="protein sequence ID" value="KAH7263006.1"/>
    <property type="molecule type" value="Genomic_DNA"/>
</dbReference>
<reference evidence="2" key="1">
    <citation type="journal article" date="2021" name="Nat. Commun.">
        <title>Genetic determinants of endophytism in the Arabidopsis root mycobiome.</title>
        <authorList>
            <person name="Mesny F."/>
            <person name="Miyauchi S."/>
            <person name="Thiergart T."/>
            <person name="Pickel B."/>
            <person name="Atanasova L."/>
            <person name="Karlsson M."/>
            <person name="Huettel B."/>
            <person name="Barry K.W."/>
            <person name="Haridas S."/>
            <person name="Chen C."/>
            <person name="Bauer D."/>
            <person name="Andreopoulos W."/>
            <person name="Pangilinan J."/>
            <person name="LaButti K."/>
            <person name="Riley R."/>
            <person name="Lipzen A."/>
            <person name="Clum A."/>
            <person name="Drula E."/>
            <person name="Henrissat B."/>
            <person name="Kohler A."/>
            <person name="Grigoriev I.V."/>
            <person name="Martin F.M."/>
            <person name="Hacquard S."/>
        </authorList>
    </citation>
    <scope>NUCLEOTIDE SEQUENCE</scope>
    <source>
        <strain evidence="2">MPI-SDFR-AT-0068</strain>
    </source>
</reference>
<dbReference type="InterPro" id="IPR001810">
    <property type="entry name" value="F-box_dom"/>
</dbReference>
<feature type="domain" description="F-box" evidence="1">
    <location>
        <begin position="4"/>
        <end position="57"/>
    </location>
</feature>
<dbReference type="InterPro" id="IPR036047">
    <property type="entry name" value="F-box-like_dom_sf"/>
</dbReference>
<evidence type="ECO:0000259" key="1">
    <source>
        <dbReference type="Pfam" id="PF12937"/>
    </source>
</evidence>
<accession>A0A8K0WHD0</accession>
<dbReference type="CDD" id="cd09917">
    <property type="entry name" value="F-box_SF"/>
    <property type="match status" value="1"/>
</dbReference>
<name>A0A8K0WHD0_9HYPO</name>
<keyword evidence="3" id="KW-1185">Reference proteome</keyword>
<evidence type="ECO:0000313" key="3">
    <source>
        <dbReference type="Proteomes" id="UP000813427"/>
    </source>
</evidence>
<dbReference type="Gene3D" id="1.20.1280.50">
    <property type="match status" value="1"/>
</dbReference>
<evidence type="ECO:0000313" key="2">
    <source>
        <dbReference type="EMBL" id="KAH7263006.1"/>
    </source>
</evidence>
<dbReference type="AlphaFoldDB" id="A0A8K0WHD0"/>
<comment type="caution">
    <text evidence="2">The sequence shown here is derived from an EMBL/GenBank/DDBJ whole genome shotgun (WGS) entry which is preliminary data.</text>
</comment>
<dbReference type="PANTHER" id="PTHR42057">
    <property type="entry name" value="F-BOX DOMAIN PROTEIN (AFU_ORTHOLOGUE AFUA_4G00200)"/>
    <property type="match status" value="1"/>
</dbReference>